<dbReference type="PANTHER" id="PTHR42687">
    <property type="entry name" value="L-THREONINE 3-DEHYDROGENASE"/>
    <property type="match status" value="1"/>
</dbReference>
<dbReference type="Proteomes" id="UP000823635">
    <property type="component" value="Unassembled WGS sequence"/>
</dbReference>
<reference evidence="3" key="1">
    <citation type="submission" date="2020-10" db="EMBL/GenBank/DDBJ databases">
        <authorList>
            <person name="Gilroy R."/>
        </authorList>
    </citation>
    <scope>NUCLEOTIDE SEQUENCE</scope>
    <source>
        <strain evidence="3">15467</strain>
    </source>
</reference>
<comment type="similarity">
    <text evidence="1">Belongs to the NAD(P)-dependent epimerase/dehydratase family.</text>
</comment>
<name>A0A9D9GZ49_9BACT</name>
<feature type="domain" description="NAD-dependent epimerase/dehydratase" evidence="2">
    <location>
        <begin position="4"/>
        <end position="228"/>
    </location>
</feature>
<dbReference type="GO" id="GO:0006567">
    <property type="term" value="P:L-threonine catabolic process"/>
    <property type="evidence" value="ECO:0007669"/>
    <property type="project" value="TreeGrafter"/>
</dbReference>
<dbReference type="InterPro" id="IPR036291">
    <property type="entry name" value="NAD(P)-bd_dom_sf"/>
</dbReference>
<comment type="caution">
    <text evidence="3">The sequence shown here is derived from an EMBL/GenBank/DDBJ whole genome shotgun (WGS) entry which is preliminary data.</text>
</comment>
<evidence type="ECO:0000259" key="2">
    <source>
        <dbReference type="Pfam" id="PF01370"/>
    </source>
</evidence>
<dbReference type="FunFam" id="3.40.50.720:FF:000077">
    <property type="entry name" value="L-threonine 3-dehydrogenase, mitochondrial"/>
    <property type="match status" value="1"/>
</dbReference>
<dbReference type="Gene3D" id="3.40.50.720">
    <property type="entry name" value="NAD(P)-binding Rossmann-like Domain"/>
    <property type="match status" value="1"/>
</dbReference>
<proteinExistence type="inferred from homology"/>
<evidence type="ECO:0000313" key="4">
    <source>
        <dbReference type="Proteomes" id="UP000823635"/>
    </source>
</evidence>
<dbReference type="InterPro" id="IPR051225">
    <property type="entry name" value="NAD(P)_epim/dehydratase"/>
</dbReference>
<dbReference type="PANTHER" id="PTHR42687:SF1">
    <property type="entry name" value="L-THREONINE 3-DEHYDROGENASE, MITOCHONDRIAL"/>
    <property type="match status" value="1"/>
</dbReference>
<reference evidence="3" key="2">
    <citation type="journal article" date="2021" name="PeerJ">
        <title>Extensive microbial diversity within the chicken gut microbiome revealed by metagenomics and culture.</title>
        <authorList>
            <person name="Gilroy R."/>
            <person name="Ravi A."/>
            <person name="Getino M."/>
            <person name="Pursley I."/>
            <person name="Horton D.L."/>
            <person name="Alikhan N.F."/>
            <person name="Baker D."/>
            <person name="Gharbi K."/>
            <person name="Hall N."/>
            <person name="Watson M."/>
            <person name="Adriaenssens E.M."/>
            <person name="Foster-Nyarko E."/>
            <person name="Jarju S."/>
            <person name="Secka A."/>
            <person name="Antonio M."/>
            <person name="Oren A."/>
            <person name="Chaudhuri R.R."/>
            <person name="La Ragione R."/>
            <person name="Hildebrand F."/>
            <person name="Pallen M.J."/>
        </authorList>
    </citation>
    <scope>NUCLEOTIDE SEQUENCE</scope>
    <source>
        <strain evidence="3">15467</strain>
    </source>
</reference>
<evidence type="ECO:0000256" key="1">
    <source>
        <dbReference type="ARBA" id="ARBA00007637"/>
    </source>
</evidence>
<accession>A0A9D9GZ49</accession>
<dbReference type="GO" id="GO:0008743">
    <property type="term" value="F:L-threonine 3-dehydrogenase activity"/>
    <property type="evidence" value="ECO:0007669"/>
    <property type="project" value="TreeGrafter"/>
</dbReference>
<protein>
    <submittedName>
        <fullName evidence="3">NAD-dependent epimerase/dehydratase family protein</fullName>
    </submittedName>
</protein>
<dbReference type="EMBL" id="JADINB010000143">
    <property type="protein sequence ID" value="MBO8429592.1"/>
    <property type="molecule type" value="Genomic_DNA"/>
</dbReference>
<dbReference type="SUPFAM" id="SSF51735">
    <property type="entry name" value="NAD(P)-binding Rossmann-fold domains"/>
    <property type="match status" value="1"/>
</dbReference>
<evidence type="ECO:0000313" key="3">
    <source>
        <dbReference type="EMBL" id="MBO8429592.1"/>
    </source>
</evidence>
<organism evidence="3 4">
    <name type="scientific">Candidatus Egerieousia excrementavium</name>
    <dbReference type="NCBI Taxonomy" id="2840778"/>
    <lineage>
        <taxon>Bacteria</taxon>
        <taxon>Pseudomonadati</taxon>
        <taxon>Bacteroidota</taxon>
        <taxon>Bacteroidia</taxon>
        <taxon>Bacteroidales</taxon>
        <taxon>Candidatus Egerieousia</taxon>
    </lineage>
</organism>
<dbReference type="Pfam" id="PF01370">
    <property type="entry name" value="Epimerase"/>
    <property type="match status" value="1"/>
</dbReference>
<dbReference type="InterPro" id="IPR001509">
    <property type="entry name" value="Epimerase_deHydtase"/>
</dbReference>
<dbReference type="AlphaFoldDB" id="A0A9D9GZ49"/>
<sequence>MKRILVVGAGGQIGTELVPFLQKHYGYDNVIAADLKPAVVERLSRTAIAMTLDALNEVEYADTVRRYRIDAIYNLAALLSATGEKDPQLAWKINMGALLNSLNIAKEYGCALFTPSSIGAFGENTPHYKTPQDTVMRPNTMYGVCKVSGELLSDYYHTRFGVDTRSVRFPGIISNGAMPGGGTTDYAVEVFYHAVKYGKYTCEVPENRYMDMLYMPDALDAMIQVMEADPSRLIHRNSFNITAMSFTPKQLFTQIQKRIPEFSATYNIDPVKDQISASWPDCLDDSCARKEWGWNPRWGLHEMVDDMIRACREKLLRGEF</sequence>
<gene>
    <name evidence="3" type="ORF">IAC68_06660</name>
</gene>